<feature type="compositionally biased region" description="Low complexity" evidence="1">
    <location>
        <begin position="30"/>
        <end position="54"/>
    </location>
</feature>
<organism evidence="3 4">
    <name type="scientific">Zhongshania antarctica</name>
    <dbReference type="NCBI Taxonomy" id="641702"/>
    <lineage>
        <taxon>Bacteria</taxon>
        <taxon>Pseudomonadati</taxon>
        <taxon>Pseudomonadota</taxon>
        <taxon>Gammaproteobacteria</taxon>
        <taxon>Cellvibrionales</taxon>
        <taxon>Spongiibacteraceae</taxon>
        <taxon>Zhongshania</taxon>
    </lineage>
</organism>
<dbReference type="InterPro" id="IPR008557">
    <property type="entry name" value="PhoX"/>
</dbReference>
<comment type="caution">
    <text evidence="3">The sequence shown here is derived from an EMBL/GenBank/DDBJ whole genome shotgun (WGS) entry which is preliminary data.</text>
</comment>
<feature type="chain" id="PRO_5032452961" description="Cell surface protein" evidence="2">
    <location>
        <begin position="21"/>
        <end position="607"/>
    </location>
</feature>
<protein>
    <recommendedName>
        <fullName evidence="5">Cell surface protein</fullName>
    </recommendedName>
</protein>
<evidence type="ECO:0000313" key="3">
    <source>
        <dbReference type="EMBL" id="MBB5189109.1"/>
    </source>
</evidence>
<dbReference type="PANTHER" id="PTHR35399:SF2">
    <property type="entry name" value="DUF839 DOMAIN-CONTAINING PROTEIN"/>
    <property type="match status" value="1"/>
</dbReference>
<reference evidence="3 4" key="1">
    <citation type="submission" date="2020-08" db="EMBL/GenBank/DDBJ databases">
        <title>Genomic Encyclopedia of Type Strains, Phase IV (KMG-IV): sequencing the most valuable type-strain genomes for metagenomic binning, comparative biology and taxonomic classification.</title>
        <authorList>
            <person name="Goeker M."/>
        </authorList>
    </citation>
    <scope>NUCLEOTIDE SEQUENCE [LARGE SCALE GENOMIC DNA]</scope>
    <source>
        <strain evidence="3 4">DSM 25701</strain>
    </source>
</reference>
<dbReference type="PANTHER" id="PTHR35399">
    <property type="entry name" value="SLR8030 PROTEIN"/>
    <property type="match status" value="1"/>
</dbReference>
<dbReference type="Pfam" id="PF01391">
    <property type="entry name" value="Collagen"/>
    <property type="match status" value="1"/>
</dbReference>
<dbReference type="Proteomes" id="UP000536640">
    <property type="component" value="Unassembled WGS sequence"/>
</dbReference>
<dbReference type="PROSITE" id="PS51257">
    <property type="entry name" value="PROKAR_LIPOPROTEIN"/>
    <property type="match status" value="1"/>
</dbReference>
<dbReference type="RefSeq" id="WP_184464933.1">
    <property type="nucleotide sequence ID" value="NZ_JACHHW010000013.1"/>
</dbReference>
<keyword evidence="2" id="KW-0732">Signal</keyword>
<evidence type="ECO:0000256" key="2">
    <source>
        <dbReference type="SAM" id="SignalP"/>
    </source>
</evidence>
<dbReference type="Pfam" id="PF05787">
    <property type="entry name" value="PhoX"/>
    <property type="match status" value="1"/>
</dbReference>
<evidence type="ECO:0000313" key="4">
    <source>
        <dbReference type="Proteomes" id="UP000536640"/>
    </source>
</evidence>
<keyword evidence="4" id="KW-1185">Reference proteome</keyword>
<proteinExistence type="predicted"/>
<name>A0A840R728_9GAMM</name>
<dbReference type="InterPro" id="IPR008160">
    <property type="entry name" value="Collagen"/>
</dbReference>
<sequence>MKRALLQLSIASILAAGLSACGGDDGDRGPAGADGAAGNPGSAGAPGSIGTPGANGNDGKDGLEGAALKRFASAPLGAEFTGLFVNSDGVLFSNIQHPSGSNTTMDVDGKTIDKGTIGAFMNVDANNLGNVAAMDFPITTADKERVLSAAGTYMVLAQQGDDLASGKQMGDIVAADGSTVLKNSNDPDFNAAVSDGGTGYFLYSNWEDRPGGMSRIKLSSTYAVTQEGMLDFSSVKGTWVNCFGTLSPWGTPLTSEELYFDNTGDWFNAGNSQAKSIAEYRGFPTDGSGNWGNPYDYGYIVEIGTGGTVAATDVANVTINKLELMGRFSHENAVVMPDLRTVFLSDDGSGTVLFKFVADNPSDMSSGSLYAAKATQSAGVKDPAEAAFAIEWIKIATGNEATIEAAIASFNGTLAEAKQITAQQINDYAESKLNADLDTSGTVASNPFTDDRVGFLESRKAAAAMGATAEFNKMEGVNINFGLADNWWNAGSADGKQAYMYMAMSDTTSTMSDSSGAIQLDGTHGKCGAVYRMKLVKNSAGLVDIKTLSPAIVGGPYDGSRSTNRCNINNISNPDNLVVLDDGRVLIGEDTGNHQNNIIWLFEDPAL</sequence>
<dbReference type="AlphaFoldDB" id="A0A840R728"/>
<evidence type="ECO:0000256" key="1">
    <source>
        <dbReference type="SAM" id="MobiDB-lite"/>
    </source>
</evidence>
<gene>
    <name evidence="3" type="ORF">HNQ57_003409</name>
</gene>
<feature type="region of interest" description="Disordered" evidence="1">
    <location>
        <begin position="29"/>
        <end position="61"/>
    </location>
</feature>
<dbReference type="EMBL" id="JACHHW010000013">
    <property type="protein sequence ID" value="MBB5189109.1"/>
    <property type="molecule type" value="Genomic_DNA"/>
</dbReference>
<feature type="signal peptide" evidence="2">
    <location>
        <begin position="1"/>
        <end position="20"/>
    </location>
</feature>
<accession>A0A840R728</accession>
<evidence type="ECO:0008006" key="5">
    <source>
        <dbReference type="Google" id="ProtNLM"/>
    </source>
</evidence>